<organism evidence="1 2">
    <name type="scientific">Halobellus rarus</name>
    <dbReference type="NCBI Taxonomy" id="1126237"/>
    <lineage>
        <taxon>Archaea</taxon>
        <taxon>Methanobacteriati</taxon>
        <taxon>Methanobacteriota</taxon>
        <taxon>Stenosarchaea group</taxon>
        <taxon>Halobacteria</taxon>
        <taxon>Halobacteriales</taxon>
        <taxon>Haloferacaceae</taxon>
        <taxon>Halobellus</taxon>
    </lineage>
</organism>
<dbReference type="PIRSF" id="PIRSF022079">
    <property type="entry name" value="UCP022079"/>
    <property type="match status" value="1"/>
</dbReference>
<reference evidence="1 2" key="1">
    <citation type="journal article" date="2019" name="Int. J. Syst. Evol. Microbiol.">
        <title>The Global Catalogue of Microorganisms (GCM) 10K type strain sequencing project: providing services to taxonomists for standard genome sequencing and annotation.</title>
        <authorList>
            <consortium name="The Broad Institute Genomics Platform"/>
            <consortium name="The Broad Institute Genome Sequencing Center for Infectious Disease"/>
            <person name="Wu L."/>
            <person name="Ma J."/>
        </authorList>
    </citation>
    <scope>NUCLEOTIDE SEQUENCE [LARGE SCALE GENOMIC DNA]</scope>
    <source>
        <strain evidence="1 2">CGMCC 1.12121</strain>
    </source>
</reference>
<dbReference type="Proteomes" id="UP001597085">
    <property type="component" value="Unassembled WGS sequence"/>
</dbReference>
<name>A0ABD6CPZ6_9EURY</name>
<sequence>MTEAEETYYTEERWQNWLSRVEEEELDPENEDSARLLLNLQDDAAIAVAKIVSAYEEDRLDDEEAIEELERVRTIVLSEPELDIDDDAAREDKEMLVDGVQTSLVCVFYAAEEYIVAGAAEEAPMGEYVEAAAAAERDDDMDAALGYLVQAGTRIIVGDELDMAVVDDLEYGLVSEWVNGLDSLQSAMSDPEVVEEEED</sequence>
<dbReference type="RefSeq" id="WP_256422695.1">
    <property type="nucleotide sequence ID" value="NZ_JANHDI010000014.1"/>
</dbReference>
<accession>A0ABD6CPZ6</accession>
<dbReference type="Pfam" id="PF09920">
    <property type="entry name" value="DUF2150"/>
    <property type="match status" value="1"/>
</dbReference>
<proteinExistence type="predicted"/>
<dbReference type="AlphaFoldDB" id="A0ABD6CPZ6"/>
<keyword evidence="2" id="KW-1185">Reference proteome</keyword>
<dbReference type="InterPro" id="IPR014518">
    <property type="entry name" value="UCP022079"/>
</dbReference>
<evidence type="ECO:0000313" key="1">
    <source>
        <dbReference type="EMBL" id="MFD1599291.1"/>
    </source>
</evidence>
<protein>
    <submittedName>
        <fullName evidence="1">DUF2150 family protein</fullName>
    </submittedName>
</protein>
<evidence type="ECO:0000313" key="2">
    <source>
        <dbReference type="Proteomes" id="UP001597085"/>
    </source>
</evidence>
<comment type="caution">
    <text evidence="1">The sequence shown here is derived from an EMBL/GenBank/DDBJ whole genome shotgun (WGS) entry which is preliminary data.</text>
</comment>
<dbReference type="EMBL" id="JBHUDK010000008">
    <property type="protein sequence ID" value="MFD1599291.1"/>
    <property type="molecule type" value="Genomic_DNA"/>
</dbReference>
<gene>
    <name evidence="1" type="ORF">ACFSBX_10025</name>
</gene>